<feature type="region of interest" description="Disordered" evidence="1">
    <location>
        <begin position="352"/>
        <end position="372"/>
    </location>
</feature>
<feature type="compositionally biased region" description="Low complexity" evidence="1">
    <location>
        <begin position="356"/>
        <end position="367"/>
    </location>
</feature>
<proteinExistence type="predicted"/>
<evidence type="ECO:0000313" key="3">
    <source>
        <dbReference type="Proteomes" id="UP001183410"/>
    </source>
</evidence>
<dbReference type="EMBL" id="JAVREO010000005">
    <property type="protein sequence ID" value="MDT0266823.1"/>
    <property type="molecule type" value="Genomic_DNA"/>
</dbReference>
<dbReference type="InterPro" id="IPR050275">
    <property type="entry name" value="PGM_Phosphatase"/>
</dbReference>
<dbReference type="PANTHER" id="PTHR48100:SF59">
    <property type="entry name" value="ADENOSYLCOBALAMIN_ALPHA-RIBAZOLE PHOSPHATASE"/>
    <property type="match status" value="1"/>
</dbReference>
<reference evidence="3" key="1">
    <citation type="submission" date="2023-07" db="EMBL/GenBank/DDBJ databases">
        <title>30 novel species of actinomycetes from the DSMZ collection.</title>
        <authorList>
            <person name="Nouioui I."/>
        </authorList>
    </citation>
    <scope>NUCLEOTIDE SEQUENCE [LARGE SCALE GENOMIC DNA]</scope>
    <source>
        <strain evidence="3">DSM 44915</strain>
    </source>
</reference>
<accession>A0ABU2JPA4</accession>
<name>A0ABU2JPA4_9ACTN</name>
<dbReference type="Gene3D" id="3.30.559.10">
    <property type="entry name" value="Chloramphenicol acetyltransferase-like domain"/>
    <property type="match status" value="1"/>
</dbReference>
<dbReference type="Gene3D" id="3.40.50.1240">
    <property type="entry name" value="Phosphoglycerate mutase-like"/>
    <property type="match status" value="1"/>
</dbReference>
<dbReference type="SUPFAM" id="SSF53254">
    <property type="entry name" value="Phosphoglycerate mutase-like"/>
    <property type="match status" value="1"/>
</dbReference>
<keyword evidence="3" id="KW-1185">Reference proteome</keyword>
<dbReference type="RefSeq" id="WP_311666863.1">
    <property type="nucleotide sequence ID" value="NZ_JAVREO010000005.1"/>
</dbReference>
<sequence>MRARAPEAAPPTIETSCHLVRHGWADWSVAGRGEPALAADLIPLTPAGEERVRTAGDRLRAHRPTLVVSSPVTRALQSAHLLARDLDLRLAVEPDLREWLPGGGPEAAEQVSFRAALAEMLAADGEWPDGRRRPWEPLSAVRRRVVRALSAYAAERLVVVTHGVVIYALTGQDAPPGGLVPVPVGELRVDRPSGPPLVASGPPTGAQALRLRQPGPEPAPLWDQVLLAWEVPDRIEVPALDRALLDLVAEHPPLRSRFVRDARGGADRREVLERGEIACWVVDPGPADGAVGWVCRDVGDRLSGVEWPLLRVTVVRGEPDLLCLVTHGLIARTEEARRLGVALLDRYHRERGDGAGRPAPAGPLRAATDPPSWAGDAAHHLVPVLDAAQLAGVRSRFAAGPAGLADIVLAALGRVSGATDPGTGPAVALLGGERSTGGPWPPHGPATRIEVVTLPPGARPAEVARLRRAAAGRAAPDLAGCRYVVELEAAPAALASPGAQERAPEPRWAAWRGSRPVLAFRETAGGLALWRPLGDGAAGRRSPHRLVADLLRRWATG</sequence>
<dbReference type="InterPro" id="IPR023213">
    <property type="entry name" value="CAT-like_dom_sf"/>
</dbReference>
<dbReference type="CDD" id="cd07067">
    <property type="entry name" value="HP_PGM_like"/>
    <property type="match status" value="1"/>
</dbReference>
<dbReference type="SUPFAM" id="SSF52777">
    <property type="entry name" value="CoA-dependent acyltransferases"/>
    <property type="match status" value="1"/>
</dbReference>
<dbReference type="InterPro" id="IPR029033">
    <property type="entry name" value="His_PPase_superfam"/>
</dbReference>
<dbReference type="PANTHER" id="PTHR48100">
    <property type="entry name" value="BROAD-SPECIFICITY PHOSPHATASE YOR283W-RELATED"/>
    <property type="match status" value="1"/>
</dbReference>
<gene>
    <name evidence="2" type="ORF">RM844_11025</name>
</gene>
<organism evidence="2 3">
    <name type="scientific">Streptomyces chisholmiae</name>
    <dbReference type="NCBI Taxonomy" id="3075540"/>
    <lineage>
        <taxon>Bacteria</taxon>
        <taxon>Bacillati</taxon>
        <taxon>Actinomycetota</taxon>
        <taxon>Actinomycetes</taxon>
        <taxon>Kitasatosporales</taxon>
        <taxon>Streptomycetaceae</taxon>
        <taxon>Streptomyces</taxon>
    </lineage>
</organism>
<evidence type="ECO:0000313" key="2">
    <source>
        <dbReference type="EMBL" id="MDT0266823.1"/>
    </source>
</evidence>
<comment type="caution">
    <text evidence="2">The sequence shown here is derived from an EMBL/GenBank/DDBJ whole genome shotgun (WGS) entry which is preliminary data.</text>
</comment>
<dbReference type="Pfam" id="PF00300">
    <property type="entry name" value="His_Phos_1"/>
    <property type="match status" value="1"/>
</dbReference>
<dbReference type="InterPro" id="IPR013078">
    <property type="entry name" value="His_Pase_superF_clade-1"/>
</dbReference>
<evidence type="ECO:0000256" key="1">
    <source>
        <dbReference type="SAM" id="MobiDB-lite"/>
    </source>
</evidence>
<protein>
    <submittedName>
        <fullName evidence="2">Histidine phosphatase family protein</fullName>
    </submittedName>
</protein>
<dbReference type="Proteomes" id="UP001183410">
    <property type="component" value="Unassembled WGS sequence"/>
</dbReference>